<dbReference type="Proteomes" id="UP000178529">
    <property type="component" value="Unassembled WGS sequence"/>
</dbReference>
<accession>A0A1G2R5Q4</accession>
<name>A0A1G2R5Q4_9BACT</name>
<keyword evidence="1" id="KW-1133">Transmembrane helix</keyword>
<gene>
    <name evidence="2" type="ORF">A3J68_01680</name>
</gene>
<feature type="transmembrane region" description="Helical" evidence="1">
    <location>
        <begin position="35"/>
        <end position="59"/>
    </location>
</feature>
<comment type="caution">
    <text evidence="2">The sequence shown here is derived from an EMBL/GenBank/DDBJ whole genome shotgun (WGS) entry which is preliminary data.</text>
</comment>
<organism evidence="2 3">
    <name type="scientific">Candidatus Wildermuthbacteria bacterium RIFCSPHIGHO2_02_FULL_48_16</name>
    <dbReference type="NCBI Taxonomy" id="1802453"/>
    <lineage>
        <taxon>Bacteria</taxon>
        <taxon>Candidatus Wildermuthiibacteriota</taxon>
    </lineage>
</organism>
<feature type="transmembrane region" description="Helical" evidence="1">
    <location>
        <begin position="71"/>
        <end position="96"/>
    </location>
</feature>
<sequence>MFGTWFLFVMMFVFAIAGLASLAKASDDDNPVLGILGGILLLASVGCLVGWLLLWGPWFQPLWFHVFFNNLGFWLVLVLIIGTVAALVATVVGLATGEWATGAGTFMLVFVVGFVVWMSVYWVLGGKWTLSKVYQQETYNEIQALPDTSAVRFLPLEVARIYGRAKLQEPRIHLGDAEPIVRGNEVLWIMPRTPKGFWNETLRRADGFAIVDNEGNVEMFRQEMSVGEGMDGRDAISWKLRQTRYWSTVNEVYYVQDTDGTVVAVAPFMDYSFSWPVMVPKWGGVFLVHSDGRIETLTPAKAMEHSLLKDVRIVPEKWARLKVEAYALKNGIRNSITTHEDQVQIPSVSTIAGGNEMPFLLPTTNGQKWFVATVPWGAEGIFRVFLVDAITGFVELFPMPKDSSVIGPLRARPLIVDAYPQYKWDQLDILEPRPIIRFGEFFWMFTVTTSSHTGVTDTILVNARTHEVLSLGTKKDTILRFLRGEDVGRLVSTGIQEREGEGTQNLPVGPVDAAEVDEAIRQLEEALQVLKRYRESLLR</sequence>
<feature type="transmembrane region" description="Helical" evidence="1">
    <location>
        <begin position="102"/>
        <end position="124"/>
    </location>
</feature>
<dbReference type="AlphaFoldDB" id="A0A1G2R5Q4"/>
<proteinExistence type="predicted"/>
<evidence type="ECO:0000256" key="1">
    <source>
        <dbReference type="SAM" id="Phobius"/>
    </source>
</evidence>
<keyword evidence="1" id="KW-0472">Membrane</keyword>
<evidence type="ECO:0000313" key="2">
    <source>
        <dbReference type="EMBL" id="OHA68143.1"/>
    </source>
</evidence>
<keyword evidence="1" id="KW-0812">Transmembrane</keyword>
<protein>
    <submittedName>
        <fullName evidence="2">Uncharacterized protein</fullName>
    </submittedName>
</protein>
<reference evidence="2 3" key="1">
    <citation type="journal article" date="2016" name="Nat. Commun.">
        <title>Thousands of microbial genomes shed light on interconnected biogeochemical processes in an aquifer system.</title>
        <authorList>
            <person name="Anantharaman K."/>
            <person name="Brown C.T."/>
            <person name="Hug L.A."/>
            <person name="Sharon I."/>
            <person name="Castelle C.J."/>
            <person name="Probst A.J."/>
            <person name="Thomas B.C."/>
            <person name="Singh A."/>
            <person name="Wilkins M.J."/>
            <person name="Karaoz U."/>
            <person name="Brodie E.L."/>
            <person name="Williams K.H."/>
            <person name="Hubbard S.S."/>
            <person name="Banfield J.F."/>
        </authorList>
    </citation>
    <scope>NUCLEOTIDE SEQUENCE [LARGE SCALE GENOMIC DNA]</scope>
</reference>
<dbReference type="EMBL" id="MHTY01000030">
    <property type="protein sequence ID" value="OHA68143.1"/>
    <property type="molecule type" value="Genomic_DNA"/>
</dbReference>
<evidence type="ECO:0000313" key="3">
    <source>
        <dbReference type="Proteomes" id="UP000178529"/>
    </source>
</evidence>